<feature type="transmembrane region" description="Helical" evidence="9">
    <location>
        <begin position="152"/>
        <end position="174"/>
    </location>
</feature>
<keyword evidence="8 9" id="KW-0472">Membrane</keyword>
<keyword evidence="5" id="KW-0997">Cell inner membrane</keyword>
<organism evidence="11">
    <name type="scientific">uncultured Solirubrobacteraceae bacterium</name>
    <dbReference type="NCBI Taxonomy" id="1162706"/>
    <lineage>
        <taxon>Bacteria</taxon>
        <taxon>Bacillati</taxon>
        <taxon>Actinomycetota</taxon>
        <taxon>Thermoleophilia</taxon>
        <taxon>Solirubrobacterales</taxon>
        <taxon>Solirubrobacteraceae</taxon>
        <taxon>environmental samples</taxon>
    </lineage>
</organism>
<comment type="subcellular location">
    <subcellularLocation>
        <location evidence="1">Cell inner membrane</location>
        <topology evidence="1">Multi-pass membrane protein</topology>
    </subcellularLocation>
    <subcellularLocation>
        <location evidence="9">Cell membrane</location>
        <topology evidence="9">Multi-pass membrane protein</topology>
    </subcellularLocation>
</comment>
<dbReference type="InterPro" id="IPR013525">
    <property type="entry name" value="ABC2_TM"/>
</dbReference>
<evidence type="ECO:0000256" key="9">
    <source>
        <dbReference type="RuleBase" id="RU361157"/>
    </source>
</evidence>
<dbReference type="GO" id="GO:0015920">
    <property type="term" value="P:lipopolysaccharide transport"/>
    <property type="evidence" value="ECO:0007669"/>
    <property type="project" value="TreeGrafter"/>
</dbReference>
<accession>A0A6J4RKC1</accession>
<feature type="transmembrane region" description="Helical" evidence="9">
    <location>
        <begin position="73"/>
        <end position="92"/>
    </location>
</feature>
<reference evidence="11" key="1">
    <citation type="submission" date="2020-02" db="EMBL/GenBank/DDBJ databases">
        <authorList>
            <person name="Meier V. D."/>
        </authorList>
    </citation>
    <scope>NUCLEOTIDE SEQUENCE</scope>
    <source>
        <strain evidence="11">AVDCRST_MAG69</strain>
    </source>
</reference>
<dbReference type="Pfam" id="PF01061">
    <property type="entry name" value="ABC2_membrane"/>
    <property type="match status" value="1"/>
</dbReference>
<evidence type="ECO:0000259" key="10">
    <source>
        <dbReference type="PROSITE" id="PS51012"/>
    </source>
</evidence>
<feature type="transmembrane region" description="Helical" evidence="9">
    <location>
        <begin position="186"/>
        <end position="208"/>
    </location>
</feature>
<keyword evidence="7 9" id="KW-1133">Transmembrane helix</keyword>
<keyword evidence="4 9" id="KW-1003">Cell membrane</keyword>
<dbReference type="PANTHER" id="PTHR30413:SF8">
    <property type="entry name" value="TRANSPORT PERMEASE PROTEIN"/>
    <property type="match status" value="1"/>
</dbReference>
<dbReference type="PANTHER" id="PTHR30413">
    <property type="entry name" value="INNER MEMBRANE TRANSPORT PERMEASE"/>
    <property type="match status" value="1"/>
</dbReference>
<proteinExistence type="inferred from homology"/>
<evidence type="ECO:0000256" key="4">
    <source>
        <dbReference type="ARBA" id="ARBA00022475"/>
    </source>
</evidence>
<feature type="transmembrane region" description="Helical" evidence="9">
    <location>
        <begin position="113"/>
        <end position="140"/>
    </location>
</feature>
<dbReference type="InterPro" id="IPR047817">
    <property type="entry name" value="ABC2_TM_bact-type"/>
</dbReference>
<feature type="domain" description="ABC transmembrane type-2" evidence="10">
    <location>
        <begin position="40"/>
        <end position="267"/>
    </location>
</feature>
<keyword evidence="6 9" id="KW-0812">Transmembrane</keyword>
<protein>
    <recommendedName>
        <fullName evidence="9">Transport permease protein</fullName>
    </recommendedName>
</protein>
<evidence type="ECO:0000256" key="3">
    <source>
        <dbReference type="ARBA" id="ARBA00022448"/>
    </source>
</evidence>
<comment type="similarity">
    <text evidence="2 9">Belongs to the ABC-2 integral membrane protein family.</text>
</comment>
<name>A0A6J4RKC1_9ACTN</name>
<feature type="transmembrane region" description="Helical" evidence="9">
    <location>
        <begin position="246"/>
        <end position="264"/>
    </location>
</feature>
<dbReference type="GO" id="GO:0140359">
    <property type="term" value="F:ABC-type transporter activity"/>
    <property type="evidence" value="ECO:0007669"/>
    <property type="project" value="InterPro"/>
</dbReference>
<evidence type="ECO:0000256" key="5">
    <source>
        <dbReference type="ARBA" id="ARBA00022519"/>
    </source>
</evidence>
<dbReference type="AlphaFoldDB" id="A0A6J4RKC1"/>
<sequence length="275" mass="30500">MSSVAVTPATDRLSDLRRFGALTWVLAVTAWKLRFYGSALGYLWSLARPFMLFGVIYLVFVKFANLGQGVLHFPVYILFAMVLFQFFGEVTSGCLQSLVAREGLLRKMRFPKLVIPMSVALTALFNLGMTLLAVILFALASGVYPTWSWLQLPLIVAILTVFAVGLGMLLSALYVRYRDVQPIWEVAIQALFYASPILYVTTLVPASFQRAYVGNPIAALFAQMRHAMLDPQAPTAWEAIGGAERLLLPAAIVLGSFALGWWVFKREAPRIAENL</sequence>
<dbReference type="EMBL" id="CADCVP010000057">
    <property type="protein sequence ID" value="CAA9475521.1"/>
    <property type="molecule type" value="Genomic_DNA"/>
</dbReference>
<dbReference type="GO" id="GO:0005886">
    <property type="term" value="C:plasma membrane"/>
    <property type="evidence" value="ECO:0007669"/>
    <property type="project" value="UniProtKB-SubCell"/>
</dbReference>
<keyword evidence="3 9" id="KW-0813">Transport</keyword>
<evidence type="ECO:0000256" key="1">
    <source>
        <dbReference type="ARBA" id="ARBA00004429"/>
    </source>
</evidence>
<evidence type="ECO:0000256" key="2">
    <source>
        <dbReference type="ARBA" id="ARBA00007783"/>
    </source>
</evidence>
<feature type="transmembrane region" description="Helical" evidence="9">
    <location>
        <begin position="40"/>
        <end position="61"/>
    </location>
</feature>
<evidence type="ECO:0000256" key="6">
    <source>
        <dbReference type="ARBA" id="ARBA00022692"/>
    </source>
</evidence>
<dbReference type="PROSITE" id="PS51012">
    <property type="entry name" value="ABC_TM2"/>
    <property type="match status" value="1"/>
</dbReference>
<evidence type="ECO:0000256" key="8">
    <source>
        <dbReference type="ARBA" id="ARBA00023136"/>
    </source>
</evidence>
<gene>
    <name evidence="11" type="ORF">AVDCRST_MAG69-402</name>
</gene>
<evidence type="ECO:0000256" key="7">
    <source>
        <dbReference type="ARBA" id="ARBA00022989"/>
    </source>
</evidence>
<evidence type="ECO:0000313" key="11">
    <source>
        <dbReference type="EMBL" id="CAA9475521.1"/>
    </source>
</evidence>